<dbReference type="GO" id="GO:0008721">
    <property type="term" value="F:D-serine ammonia-lyase activity"/>
    <property type="evidence" value="ECO:0000318"/>
    <property type="project" value="GO_Central"/>
</dbReference>
<dbReference type="PANTHER" id="PTHR43050">
    <property type="entry name" value="SERINE / THREONINE RACEMASE FAMILY MEMBER"/>
    <property type="match status" value="1"/>
</dbReference>
<comment type="cofactor">
    <cofactor evidence="1">
        <name>pyridoxal 5'-phosphate</name>
        <dbReference type="ChEBI" id="CHEBI:597326"/>
    </cofactor>
</comment>
<evidence type="ECO:0000256" key="1">
    <source>
        <dbReference type="ARBA" id="ARBA00001933"/>
    </source>
</evidence>
<dbReference type="FunCoup" id="D8SIH3">
    <property type="interactions" value="1633"/>
</dbReference>
<accession>D8SIH3</accession>
<dbReference type="GO" id="GO:0000287">
    <property type="term" value="F:magnesium ion binding"/>
    <property type="evidence" value="ECO:0000318"/>
    <property type="project" value="GO_Central"/>
</dbReference>
<organism evidence="11">
    <name type="scientific">Selaginella moellendorffii</name>
    <name type="common">Spikemoss</name>
    <dbReference type="NCBI Taxonomy" id="88036"/>
    <lineage>
        <taxon>Eukaryota</taxon>
        <taxon>Viridiplantae</taxon>
        <taxon>Streptophyta</taxon>
        <taxon>Embryophyta</taxon>
        <taxon>Tracheophyta</taxon>
        <taxon>Lycopodiopsida</taxon>
        <taxon>Selaginellales</taxon>
        <taxon>Selaginellaceae</taxon>
        <taxon>Selaginella</taxon>
    </lineage>
</organism>
<dbReference type="eggNOG" id="KOG1251">
    <property type="taxonomic scope" value="Eukaryota"/>
</dbReference>
<comment type="similarity">
    <text evidence="2">Belongs to the serine/threonine dehydratase family.</text>
</comment>
<dbReference type="InterPro" id="IPR001926">
    <property type="entry name" value="TrpB-like_PALP"/>
</dbReference>
<dbReference type="GO" id="GO:0006563">
    <property type="term" value="P:L-serine metabolic process"/>
    <property type="evidence" value="ECO:0007669"/>
    <property type="project" value="UniProtKB-ARBA"/>
</dbReference>
<dbReference type="Gene3D" id="3.40.50.1100">
    <property type="match status" value="2"/>
</dbReference>
<proteinExistence type="inferred from homology"/>
<evidence type="ECO:0000256" key="4">
    <source>
        <dbReference type="ARBA" id="ARBA00023239"/>
    </source>
</evidence>
<evidence type="ECO:0000256" key="5">
    <source>
        <dbReference type="ARBA" id="ARBA00066349"/>
    </source>
</evidence>
<sequence length="335" mass="35247">MAVEDYAASLDSIQAARNRIQGQIRVTQVITSSSLDALAGRSLFFKCELFQRGSPLRSSSSGAFKIRGASNAIFSLSDEQAERGVVTHSSGNHAAAVALAAKLRGIPAHIVVPRNAPKCKVENVERYGGKISWCDPSVESREAVCASVKSKTNAVLVHPFNDPQVISGQGTVALEFLEQVPQLDVIIAPISGGGLISGISIAAKAIKPEIKIIAAEPTGADDAARSKAANSVQTNKQTCTIADGLRASLGSLTWPIVRDFVDEVVTVDDSAILEAMKMCYERLKVVVEPSGAIGLAVALSDKFRSNPAVKHCTNVGIVLSGGNCDLTGLWESLPN</sequence>
<dbReference type="InParanoid" id="D8SIH3"/>
<dbReference type="KEGG" id="smo:SELMODRAFT_117623"/>
<dbReference type="AlphaFoldDB" id="D8SIH3"/>
<dbReference type="Gramene" id="EFJ15870">
    <property type="protein sequence ID" value="EFJ15870"/>
    <property type="gene ID" value="SELMODRAFT_117623"/>
</dbReference>
<evidence type="ECO:0000313" key="10">
    <source>
        <dbReference type="EMBL" id="EFJ15870.1"/>
    </source>
</evidence>
<keyword evidence="3" id="KW-0663">Pyridoxal phosphate</keyword>
<evidence type="ECO:0000259" key="9">
    <source>
        <dbReference type="Pfam" id="PF00291"/>
    </source>
</evidence>
<evidence type="ECO:0000256" key="7">
    <source>
        <dbReference type="ARBA" id="ARBA00070760"/>
    </source>
</evidence>
<dbReference type="Pfam" id="PF00291">
    <property type="entry name" value="PALP"/>
    <property type="match status" value="1"/>
</dbReference>
<evidence type="ECO:0000313" key="11">
    <source>
        <dbReference type="Proteomes" id="UP000001514"/>
    </source>
</evidence>
<evidence type="ECO:0000256" key="6">
    <source>
        <dbReference type="ARBA" id="ARBA00066592"/>
    </source>
</evidence>
<dbReference type="GO" id="GO:0070179">
    <property type="term" value="P:D-serine biosynthetic process"/>
    <property type="evidence" value="ECO:0000318"/>
    <property type="project" value="GO_Central"/>
</dbReference>
<dbReference type="GO" id="GO:0005524">
    <property type="term" value="F:ATP binding"/>
    <property type="evidence" value="ECO:0000318"/>
    <property type="project" value="GO_Central"/>
</dbReference>
<dbReference type="GO" id="GO:0030378">
    <property type="term" value="F:serine racemase activity"/>
    <property type="evidence" value="ECO:0000318"/>
    <property type="project" value="GO_Central"/>
</dbReference>
<dbReference type="Proteomes" id="UP000001514">
    <property type="component" value="Unassembled WGS sequence"/>
</dbReference>
<evidence type="ECO:0000256" key="2">
    <source>
        <dbReference type="ARBA" id="ARBA00010869"/>
    </source>
</evidence>
<protein>
    <recommendedName>
        <fullName evidence="7">Serine racemase</fullName>
        <ecNumber evidence="5">4.3.1.18</ecNumber>
        <ecNumber evidence="6">5.1.1.18</ecNumber>
    </recommendedName>
    <alternativeName>
        <fullName evidence="8">D-serine dehydratase</fullName>
    </alternativeName>
</protein>
<dbReference type="STRING" id="88036.D8SIH3"/>
<dbReference type="EMBL" id="GL377621">
    <property type="protein sequence ID" value="EFJ15870.1"/>
    <property type="molecule type" value="Genomic_DNA"/>
</dbReference>
<dbReference type="EC" id="5.1.1.18" evidence="6"/>
<reference evidence="10 11" key="1">
    <citation type="journal article" date="2011" name="Science">
        <title>The Selaginella genome identifies genetic changes associated with the evolution of vascular plants.</title>
        <authorList>
            <person name="Banks J.A."/>
            <person name="Nishiyama T."/>
            <person name="Hasebe M."/>
            <person name="Bowman J.L."/>
            <person name="Gribskov M."/>
            <person name="dePamphilis C."/>
            <person name="Albert V.A."/>
            <person name="Aono N."/>
            <person name="Aoyama T."/>
            <person name="Ambrose B.A."/>
            <person name="Ashton N.W."/>
            <person name="Axtell M.J."/>
            <person name="Barker E."/>
            <person name="Barker M.S."/>
            <person name="Bennetzen J.L."/>
            <person name="Bonawitz N.D."/>
            <person name="Chapple C."/>
            <person name="Cheng C."/>
            <person name="Correa L.G."/>
            <person name="Dacre M."/>
            <person name="DeBarry J."/>
            <person name="Dreyer I."/>
            <person name="Elias M."/>
            <person name="Engstrom E.M."/>
            <person name="Estelle M."/>
            <person name="Feng L."/>
            <person name="Finet C."/>
            <person name="Floyd S.K."/>
            <person name="Frommer W.B."/>
            <person name="Fujita T."/>
            <person name="Gramzow L."/>
            <person name="Gutensohn M."/>
            <person name="Harholt J."/>
            <person name="Hattori M."/>
            <person name="Heyl A."/>
            <person name="Hirai T."/>
            <person name="Hiwatashi Y."/>
            <person name="Ishikawa M."/>
            <person name="Iwata M."/>
            <person name="Karol K.G."/>
            <person name="Koehler B."/>
            <person name="Kolukisaoglu U."/>
            <person name="Kubo M."/>
            <person name="Kurata T."/>
            <person name="Lalonde S."/>
            <person name="Li K."/>
            <person name="Li Y."/>
            <person name="Litt A."/>
            <person name="Lyons E."/>
            <person name="Manning G."/>
            <person name="Maruyama T."/>
            <person name="Michael T.P."/>
            <person name="Mikami K."/>
            <person name="Miyazaki S."/>
            <person name="Morinaga S."/>
            <person name="Murata T."/>
            <person name="Mueller-Roeber B."/>
            <person name="Nelson D.R."/>
            <person name="Obara M."/>
            <person name="Oguri Y."/>
            <person name="Olmstead R.G."/>
            <person name="Onodera N."/>
            <person name="Petersen B.L."/>
            <person name="Pils B."/>
            <person name="Prigge M."/>
            <person name="Rensing S.A."/>
            <person name="Riano-Pachon D.M."/>
            <person name="Roberts A.W."/>
            <person name="Sato Y."/>
            <person name="Scheller H.V."/>
            <person name="Schulz B."/>
            <person name="Schulz C."/>
            <person name="Shakirov E.V."/>
            <person name="Shibagaki N."/>
            <person name="Shinohara N."/>
            <person name="Shippen D.E."/>
            <person name="Soerensen I."/>
            <person name="Sotooka R."/>
            <person name="Sugimoto N."/>
            <person name="Sugita M."/>
            <person name="Sumikawa N."/>
            <person name="Tanurdzic M."/>
            <person name="Theissen G."/>
            <person name="Ulvskov P."/>
            <person name="Wakazuki S."/>
            <person name="Weng J.K."/>
            <person name="Willats W.W."/>
            <person name="Wipf D."/>
            <person name="Wolf P.G."/>
            <person name="Yang L."/>
            <person name="Zimmer A.D."/>
            <person name="Zhu Q."/>
            <person name="Mitros T."/>
            <person name="Hellsten U."/>
            <person name="Loque D."/>
            <person name="Otillar R."/>
            <person name="Salamov A."/>
            <person name="Schmutz J."/>
            <person name="Shapiro H."/>
            <person name="Lindquist E."/>
            <person name="Lucas S."/>
            <person name="Rokhsar D."/>
            <person name="Grigoriev I.V."/>
        </authorList>
    </citation>
    <scope>NUCLEOTIDE SEQUENCE [LARGE SCALE GENOMIC DNA]</scope>
</reference>
<gene>
    <name evidence="10" type="ORF">SELMODRAFT_117623</name>
</gene>
<keyword evidence="11" id="KW-1185">Reference proteome</keyword>
<dbReference type="EC" id="4.3.1.18" evidence="5"/>
<evidence type="ECO:0000256" key="8">
    <source>
        <dbReference type="ARBA" id="ARBA00081761"/>
    </source>
</evidence>
<feature type="domain" description="Tryptophan synthase beta chain-like PALP" evidence="9">
    <location>
        <begin position="21"/>
        <end position="321"/>
    </location>
</feature>
<dbReference type="SUPFAM" id="SSF53686">
    <property type="entry name" value="Tryptophan synthase beta subunit-like PLP-dependent enzymes"/>
    <property type="match status" value="1"/>
</dbReference>
<dbReference type="CDD" id="cd01562">
    <property type="entry name" value="Thr-dehyd"/>
    <property type="match status" value="1"/>
</dbReference>
<keyword evidence="4" id="KW-0456">Lyase</keyword>
<dbReference type="PANTHER" id="PTHR43050:SF1">
    <property type="entry name" value="SERINE RACEMASE"/>
    <property type="match status" value="1"/>
</dbReference>
<dbReference type="InterPro" id="IPR036052">
    <property type="entry name" value="TrpB-like_PALP_sf"/>
</dbReference>
<dbReference type="GO" id="GO:0030170">
    <property type="term" value="F:pyridoxal phosphate binding"/>
    <property type="evidence" value="ECO:0000318"/>
    <property type="project" value="GO_Central"/>
</dbReference>
<name>D8SIH3_SELML</name>
<evidence type="ECO:0000256" key="3">
    <source>
        <dbReference type="ARBA" id="ARBA00022898"/>
    </source>
</evidence>
<dbReference type="HOGENOM" id="CLU_021152_4_2_1"/>
<dbReference type="FunFam" id="3.40.50.1100:FF:000007">
    <property type="entry name" value="L-threonine dehydratase catabolic TdcB"/>
    <property type="match status" value="1"/>
</dbReference>
<dbReference type="OMA" id="QTQHLGQ"/>
<dbReference type="GO" id="GO:0003941">
    <property type="term" value="F:L-serine ammonia-lyase activity"/>
    <property type="evidence" value="ECO:0000318"/>
    <property type="project" value="GO_Central"/>
</dbReference>